<accession>A0A1R3V832</accession>
<evidence type="ECO:0000313" key="1">
    <source>
        <dbReference type="EMBL" id="SIT56055.1"/>
    </source>
</evidence>
<protein>
    <submittedName>
        <fullName evidence="1">Transposase</fullName>
    </submittedName>
</protein>
<organism evidence="1 2">
    <name type="scientific">Mesorhizobium prunaredense</name>
    <dbReference type="NCBI Taxonomy" id="1631249"/>
    <lineage>
        <taxon>Bacteria</taxon>
        <taxon>Pseudomonadati</taxon>
        <taxon>Pseudomonadota</taxon>
        <taxon>Alphaproteobacteria</taxon>
        <taxon>Hyphomicrobiales</taxon>
        <taxon>Phyllobacteriaceae</taxon>
        <taxon>Mesorhizobium</taxon>
    </lineage>
</organism>
<dbReference type="Proteomes" id="UP000188388">
    <property type="component" value="Unassembled WGS sequence"/>
</dbReference>
<evidence type="ECO:0000313" key="2">
    <source>
        <dbReference type="Proteomes" id="UP000188388"/>
    </source>
</evidence>
<keyword evidence="2" id="KW-1185">Reference proteome</keyword>
<dbReference type="Pfam" id="PF13565">
    <property type="entry name" value="HTH_32"/>
    <property type="match status" value="1"/>
</dbReference>
<dbReference type="EMBL" id="FTPD01000017">
    <property type="protein sequence ID" value="SIT56055.1"/>
    <property type="molecule type" value="Genomic_DNA"/>
</dbReference>
<name>A0A1R3V832_9HYPH</name>
<dbReference type="InterPro" id="IPR036388">
    <property type="entry name" value="WH-like_DNA-bd_sf"/>
</dbReference>
<dbReference type="SUPFAM" id="SSF46689">
    <property type="entry name" value="Homeodomain-like"/>
    <property type="match status" value="1"/>
</dbReference>
<sequence length="130" mass="14801">MTAPLSKKLRERIVFAIEAGESCRSVAARFGIAVSSVVKWTQRYRMSGSIEPRKMSGRRRRVLDPHRDFIQERIAKAPHLTLHQLKAELEAHGVKVSHDTIWQFLRREGLSFKVYSSSVQASRGDASAWP</sequence>
<dbReference type="AlphaFoldDB" id="A0A1R3V832"/>
<gene>
    <name evidence="1" type="ORF">BQ8794_240262</name>
</gene>
<dbReference type="InterPro" id="IPR009057">
    <property type="entry name" value="Homeodomain-like_sf"/>
</dbReference>
<reference evidence="2" key="1">
    <citation type="submission" date="2017-01" db="EMBL/GenBank/DDBJ databases">
        <authorList>
            <person name="Brunel B."/>
        </authorList>
    </citation>
    <scope>NUCLEOTIDE SEQUENCE [LARGE SCALE GENOMIC DNA]</scope>
</reference>
<dbReference type="STRING" id="1631249.BQ8794_240262"/>
<proteinExistence type="predicted"/>
<dbReference type="Gene3D" id="1.10.10.10">
    <property type="entry name" value="Winged helix-like DNA-binding domain superfamily/Winged helix DNA-binding domain"/>
    <property type="match status" value="1"/>
</dbReference>